<dbReference type="EMBL" id="LXJU01000013">
    <property type="protein sequence ID" value="OGE51580.1"/>
    <property type="molecule type" value="Genomic_DNA"/>
</dbReference>
<evidence type="ECO:0000256" key="1">
    <source>
        <dbReference type="SAM" id="MobiDB-lite"/>
    </source>
</evidence>
<keyword evidence="4" id="KW-1185">Reference proteome</keyword>
<gene>
    <name evidence="3" type="ORF">PENARI_c013G11061</name>
</gene>
<comment type="caution">
    <text evidence="3">The sequence shown here is derived from an EMBL/GenBank/DDBJ whole genome shotgun (WGS) entry which is preliminary data.</text>
</comment>
<evidence type="ECO:0000313" key="4">
    <source>
        <dbReference type="Proteomes" id="UP000177622"/>
    </source>
</evidence>
<name>A0A1F5LEZ3_PENAI</name>
<dbReference type="RefSeq" id="XP_022487024.1">
    <property type="nucleotide sequence ID" value="XM_022633353.1"/>
</dbReference>
<dbReference type="OrthoDB" id="4093673at2759"/>
<accession>A0A1F5LEZ3</accession>
<feature type="region of interest" description="Disordered" evidence="1">
    <location>
        <begin position="37"/>
        <end position="71"/>
    </location>
</feature>
<reference evidence="3 4" key="1">
    <citation type="journal article" date="2016" name="Sci. Rep.">
        <title>Penicillium arizonense, a new, genome sequenced fungal species, reveals a high chemical diversity in secreted metabolites.</title>
        <authorList>
            <person name="Grijseels S."/>
            <person name="Nielsen J.C."/>
            <person name="Randelovic M."/>
            <person name="Nielsen J."/>
            <person name="Nielsen K.F."/>
            <person name="Workman M."/>
            <person name="Frisvad J.C."/>
        </authorList>
    </citation>
    <scope>NUCLEOTIDE SEQUENCE [LARGE SCALE GENOMIC DNA]</scope>
    <source>
        <strain evidence="3 4">CBS 141311</strain>
    </source>
</reference>
<evidence type="ECO:0000313" key="3">
    <source>
        <dbReference type="EMBL" id="OGE51580.1"/>
    </source>
</evidence>
<proteinExistence type="predicted"/>
<keyword evidence="2" id="KW-0472">Membrane</keyword>
<keyword evidence="2" id="KW-1133">Transmembrane helix</keyword>
<dbReference type="Pfam" id="PF23670">
    <property type="entry name" value="PIGBOS1"/>
    <property type="match status" value="1"/>
</dbReference>
<keyword evidence="2" id="KW-0812">Transmembrane</keyword>
<dbReference type="GeneID" id="34578087"/>
<feature type="compositionally biased region" description="Polar residues" evidence="1">
    <location>
        <begin position="37"/>
        <end position="51"/>
    </location>
</feature>
<dbReference type="Proteomes" id="UP000177622">
    <property type="component" value="Unassembled WGS sequence"/>
</dbReference>
<organism evidence="3 4">
    <name type="scientific">Penicillium arizonense</name>
    <dbReference type="NCBI Taxonomy" id="1835702"/>
    <lineage>
        <taxon>Eukaryota</taxon>
        <taxon>Fungi</taxon>
        <taxon>Dikarya</taxon>
        <taxon>Ascomycota</taxon>
        <taxon>Pezizomycotina</taxon>
        <taxon>Eurotiomycetes</taxon>
        <taxon>Eurotiomycetidae</taxon>
        <taxon>Eurotiales</taxon>
        <taxon>Aspergillaceae</taxon>
        <taxon>Penicillium</taxon>
    </lineage>
</organism>
<feature type="transmembrane region" description="Helical" evidence="2">
    <location>
        <begin position="6"/>
        <end position="23"/>
    </location>
</feature>
<feature type="compositionally biased region" description="Polar residues" evidence="1">
    <location>
        <begin position="60"/>
        <end position="71"/>
    </location>
</feature>
<sequence length="71" mass="7713">MSRNFVPALLAIGVGVFTGYYTFQPTFQQLQYEKANANRQPATLSDLSASKQKADAPTPQGDSATSTTERQ</sequence>
<dbReference type="AlphaFoldDB" id="A0A1F5LEZ3"/>
<evidence type="ECO:0000256" key="2">
    <source>
        <dbReference type="SAM" id="Phobius"/>
    </source>
</evidence>
<dbReference type="InterPro" id="IPR057394">
    <property type="entry name" value="PIGBOS1"/>
</dbReference>
<protein>
    <submittedName>
        <fullName evidence="3">Uncharacterized protein</fullName>
    </submittedName>
</protein>